<keyword evidence="3" id="KW-0520">NAD</keyword>
<gene>
    <name evidence="8" type="ORF">TrCOL_g8441</name>
</gene>
<dbReference type="Gene3D" id="3.40.50.150">
    <property type="entry name" value="Vaccinia Virus protein VP39"/>
    <property type="match status" value="1"/>
</dbReference>
<comment type="caution">
    <text evidence="8">The sequence shown here is derived from an EMBL/GenBank/DDBJ whole genome shotgun (WGS) entry which is preliminary data.</text>
</comment>
<dbReference type="InterPro" id="IPR012394">
    <property type="entry name" value="Aldehyde_DH_NAD(P)"/>
</dbReference>
<dbReference type="InterPro" id="IPR016161">
    <property type="entry name" value="Ald_DH/histidinol_DH"/>
</dbReference>
<dbReference type="InterPro" id="IPR016162">
    <property type="entry name" value="Ald_DH_N"/>
</dbReference>
<protein>
    <recommendedName>
        <fullName evidence="10">Aldehyde dehydrogenase</fullName>
    </recommendedName>
</protein>
<dbReference type="Gene3D" id="3.40.309.10">
    <property type="entry name" value="Aldehyde Dehydrogenase, Chain A, domain 2"/>
    <property type="match status" value="1"/>
</dbReference>
<evidence type="ECO:0000256" key="5">
    <source>
        <dbReference type="RuleBase" id="RU003345"/>
    </source>
</evidence>
<dbReference type="Gene3D" id="3.40.605.10">
    <property type="entry name" value="Aldehyde Dehydrogenase, Chain A, domain 1"/>
    <property type="match status" value="1"/>
</dbReference>
<reference evidence="9" key="1">
    <citation type="journal article" date="2023" name="Commun. Biol.">
        <title>Genome analysis of Parmales, the sister group of diatoms, reveals the evolutionary specialization of diatoms from phago-mixotrophs to photoautotrophs.</title>
        <authorList>
            <person name="Ban H."/>
            <person name="Sato S."/>
            <person name="Yoshikawa S."/>
            <person name="Yamada K."/>
            <person name="Nakamura Y."/>
            <person name="Ichinomiya M."/>
            <person name="Sato N."/>
            <person name="Blanc-Mathieu R."/>
            <person name="Endo H."/>
            <person name="Kuwata A."/>
            <person name="Ogata H."/>
        </authorList>
    </citation>
    <scope>NUCLEOTIDE SEQUENCE [LARGE SCALE GENOMIC DNA]</scope>
</reference>
<sequence>MYVAPLTGKFANHLLKSTLNLVPPPPHSISVLDVCCGTGVAHDNFREIAGEGGRYVGVDVDKSMVEYAKEHRGVNAFMANVTNMKDVFDDGVFDAAFSNMGVIFANDVGAGIREMARVVKSNGGVVSISVWAEPNCTEVFEMFGGALEEVTGTRRVKGRCGVDVVVREMMRAGLRDVKKQKVKEYLVAERGKDWVWDRFVMSSNGLRERIEALSDVERKRVRRLVFKRIDEVGEMIKGCNGGYKFPVSAYFVTGVRSNVEMVATNKFSVLGMSGLSEWVKCEDDVKGRILHPSFVAYLLTDGIKGNIMTSSWYSLVNERGDFVITVMRRRFSCDNLIKGGGGRLCVTFLLAIEPPTKREMSVINSVVEELRKSFEAGVNKSYESRVSNLEGLRSVILKGRSKLCEAMKKDLNKSEVEAYYTEMNLVEHEIQHMVDHLKSYMSPQSVSTDLLNIGGASAIYPDPLGVVCVIGAWNYPVQLTLMPCVGAIAAGNVCLIKVPSDKYTNHTSRALAELCAEHLDPKVFRLVEGAREMTQAVLEQRYDKIFFTGGSFVGKMVAAAAAKNLTPTVLELGGKSPVFVTESADLTIAARRITWGSFMNAGQTCVRPDYCLVASSVAEKFYDEVEKCVAQFYSDEPESSGFFGRVINERAAERLEEILNATPKKNIRFGGDLDVKSKYISPTLLDFGTSFKAFSSSAAMSQEIFGPILPCYRYKDLSEAIDFVRSNPKPLSCYLFTTDNADRSRILSDTTSGSANVNDVMMHMCNPNLPFGGVGASGQGRYHGKYSFECFTHYKSVLFKSNFGDVWARYPPYDGAKEAALAVVQKTRPGWFWGGLKWMGVAILVAMVREAMRGEPRIAEAAHMAVNFVLE</sequence>
<evidence type="ECO:0000259" key="7">
    <source>
        <dbReference type="Pfam" id="PF08241"/>
    </source>
</evidence>
<feature type="domain" description="Methyltransferase type 11" evidence="7">
    <location>
        <begin position="32"/>
        <end position="125"/>
    </location>
</feature>
<dbReference type="PROSITE" id="PS00687">
    <property type="entry name" value="ALDEHYDE_DEHYDR_GLU"/>
    <property type="match status" value="1"/>
</dbReference>
<evidence type="ECO:0000259" key="6">
    <source>
        <dbReference type="Pfam" id="PF00171"/>
    </source>
</evidence>
<dbReference type="GO" id="GO:0008757">
    <property type="term" value="F:S-adenosylmethionine-dependent methyltransferase activity"/>
    <property type="evidence" value="ECO:0007669"/>
    <property type="project" value="InterPro"/>
</dbReference>
<dbReference type="InterPro" id="IPR015590">
    <property type="entry name" value="Aldehyde_DH_dom"/>
</dbReference>
<dbReference type="SUPFAM" id="SSF53720">
    <property type="entry name" value="ALDH-like"/>
    <property type="match status" value="1"/>
</dbReference>
<dbReference type="PANTHER" id="PTHR43570:SF16">
    <property type="entry name" value="ALDEHYDE DEHYDROGENASE TYPE III, ISOFORM Q"/>
    <property type="match status" value="1"/>
</dbReference>
<dbReference type="InterPro" id="IPR029063">
    <property type="entry name" value="SAM-dependent_MTases_sf"/>
</dbReference>
<dbReference type="InterPro" id="IPR029510">
    <property type="entry name" value="Ald_DH_CS_GLU"/>
</dbReference>
<dbReference type="FunFam" id="3.40.309.10:FF:000003">
    <property type="entry name" value="Aldehyde dehydrogenase"/>
    <property type="match status" value="1"/>
</dbReference>
<evidence type="ECO:0008006" key="10">
    <source>
        <dbReference type="Google" id="ProtNLM"/>
    </source>
</evidence>
<dbReference type="InterPro" id="IPR013216">
    <property type="entry name" value="Methyltransf_11"/>
</dbReference>
<dbReference type="CDD" id="cd07087">
    <property type="entry name" value="ALDH_F3-13-14_CALDH-like"/>
    <property type="match status" value="1"/>
</dbReference>
<dbReference type="GO" id="GO:0006081">
    <property type="term" value="P:aldehyde metabolic process"/>
    <property type="evidence" value="ECO:0007669"/>
    <property type="project" value="InterPro"/>
</dbReference>
<dbReference type="AlphaFoldDB" id="A0A9W7LH40"/>
<evidence type="ECO:0000313" key="8">
    <source>
        <dbReference type="EMBL" id="GMI49257.1"/>
    </source>
</evidence>
<dbReference type="SUPFAM" id="SSF53335">
    <property type="entry name" value="S-adenosyl-L-methionine-dependent methyltransferases"/>
    <property type="match status" value="1"/>
</dbReference>
<keyword evidence="9" id="KW-1185">Reference proteome</keyword>
<evidence type="ECO:0000256" key="4">
    <source>
        <dbReference type="PROSITE-ProRule" id="PRU10007"/>
    </source>
</evidence>
<dbReference type="GO" id="GO:0005737">
    <property type="term" value="C:cytoplasm"/>
    <property type="evidence" value="ECO:0007669"/>
    <property type="project" value="TreeGrafter"/>
</dbReference>
<dbReference type="Proteomes" id="UP001165065">
    <property type="component" value="Unassembled WGS sequence"/>
</dbReference>
<evidence type="ECO:0000313" key="9">
    <source>
        <dbReference type="Proteomes" id="UP001165065"/>
    </source>
</evidence>
<dbReference type="InterPro" id="IPR016163">
    <property type="entry name" value="Ald_DH_C"/>
</dbReference>
<dbReference type="PANTHER" id="PTHR43570">
    <property type="entry name" value="ALDEHYDE DEHYDROGENASE"/>
    <property type="match status" value="1"/>
</dbReference>
<evidence type="ECO:0000256" key="1">
    <source>
        <dbReference type="ARBA" id="ARBA00009986"/>
    </source>
</evidence>
<evidence type="ECO:0000256" key="3">
    <source>
        <dbReference type="ARBA" id="ARBA00023027"/>
    </source>
</evidence>
<feature type="active site" evidence="4">
    <location>
        <position position="571"/>
    </location>
</feature>
<feature type="domain" description="Aldehyde dehydrogenase" evidence="6">
    <location>
        <begin position="363"/>
        <end position="797"/>
    </location>
</feature>
<dbReference type="EMBL" id="BRYA01000483">
    <property type="protein sequence ID" value="GMI49257.1"/>
    <property type="molecule type" value="Genomic_DNA"/>
</dbReference>
<dbReference type="CDD" id="cd02440">
    <property type="entry name" value="AdoMet_MTases"/>
    <property type="match status" value="1"/>
</dbReference>
<dbReference type="Pfam" id="PF00171">
    <property type="entry name" value="Aldedh"/>
    <property type="match status" value="1"/>
</dbReference>
<proteinExistence type="inferred from homology"/>
<name>A0A9W7LH40_9STRA</name>
<dbReference type="Pfam" id="PF08241">
    <property type="entry name" value="Methyltransf_11"/>
    <property type="match status" value="1"/>
</dbReference>
<accession>A0A9W7LH40</accession>
<evidence type="ECO:0000256" key="2">
    <source>
        <dbReference type="ARBA" id="ARBA00023002"/>
    </source>
</evidence>
<organism evidence="8 9">
    <name type="scientific">Triparma columacea</name>
    <dbReference type="NCBI Taxonomy" id="722753"/>
    <lineage>
        <taxon>Eukaryota</taxon>
        <taxon>Sar</taxon>
        <taxon>Stramenopiles</taxon>
        <taxon>Ochrophyta</taxon>
        <taxon>Bolidophyceae</taxon>
        <taxon>Parmales</taxon>
        <taxon>Triparmaceae</taxon>
        <taxon>Triparma</taxon>
    </lineage>
</organism>
<dbReference type="OrthoDB" id="440325at2759"/>
<comment type="similarity">
    <text evidence="1 5">Belongs to the aldehyde dehydrogenase family.</text>
</comment>
<keyword evidence="2 5" id="KW-0560">Oxidoreductase</keyword>
<dbReference type="GO" id="GO:0004029">
    <property type="term" value="F:aldehyde dehydrogenase (NAD+) activity"/>
    <property type="evidence" value="ECO:0007669"/>
    <property type="project" value="TreeGrafter"/>
</dbReference>
<dbReference type="FunFam" id="3.40.605.10:FF:000004">
    <property type="entry name" value="Aldehyde dehydrogenase"/>
    <property type="match status" value="1"/>
</dbReference>